<keyword evidence="7" id="KW-0560">Oxidoreductase</keyword>
<dbReference type="PANTHER" id="PTHR10681">
    <property type="entry name" value="THIOREDOXIN PEROXIDASE"/>
    <property type="match status" value="1"/>
</dbReference>
<evidence type="ECO:0000259" key="12">
    <source>
        <dbReference type="Pfam" id="PF10417"/>
    </source>
</evidence>
<dbReference type="STRING" id="1121390.SAMN02746041_00977"/>
<evidence type="ECO:0000256" key="10">
    <source>
        <dbReference type="ARBA" id="ARBA00047572"/>
    </source>
</evidence>
<dbReference type="GO" id="GO:0042744">
    <property type="term" value="P:hydrogen peroxide catabolic process"/>
    <property type="evidence" value="ECO:0007669"/>
    <property type="project" value="TreeGrafter"/>
</dbReference>
<evidence type="ECO:0000256" key="5">
    <source>
        <dbReference type="ARBA" id="ARBA00022559"/>
    </source>
</evidence>
<feature type="domain" description="Peroxiredoxin C-terminal" evidence="12">
    <location>
        <begin position="87"/>
        <end position="122"/>
    </location>
</feature>
<evidence type="ECO:0000256" key="9">
    <source>
        <dbReference type="ARBA" id="ARBA00032077"/>
    </source>
</evidence>
<dbReference type="GO" id="GO:0102039">
    <property type="term" value="F:NADH-dependent peroxiredoxin activity"/>
    <property type="evidence" value="ECO:0007669"/>
    <property type="project" value="UniProtKB-EC"/>
</dbReference>
<keyword evidence="5" id="KW-0575">Peroxidase</keyword>
<dbReference type="InterPro" id="IPR019479">
    <property type="entry name" value="Peroxiredoxin_C"/>
</dbReference>
<dbReference type="GO" id="GO:0045454">
    <property type="term" value="P:cell redox homeostasis"/>
    <property type="evidence" value="ECO:0007669"/>
    <property type="project" value="TreeGrafter"/>
</dbReference>
<gene>
    <name evidence="13" type="ORF">SAMN02746041_00977</name>
</gene>
<dbReference type="GO" id="GO:0008379">
    <property type="term" value="F:thioredoxin peroxidase activity"/>
    <property type="evidence" value="ECO:0007669"/>
    <property type="project" value="TreeGrafter"/>
</dbReference>
<dbReference type="Pfam" id="PF00578">
    <property type="entry name" value="AhpC-TSA"/>
    <property type="match status" value="1"/>
</dbReference>
<dbReference type="Proteomes" id="UP000192783">
    <property type="component" value="Unassembled WGS sequence"/>
</dbReference>
<dbReference type="PANTHER" id="PTHR10681:SF121">
    <property type="entry name" value="ALKYL HYDROPEROXIDE REDUCTASE C"/>
    <property type="match status" value="1"/>
</dbReference>
<keyword evidence="8" id="KW-0676">Redox-active center</keyword>
<dbReference type="GO" id="GO:0005829">
    <property type="term" value="C:cytosol"/>
    <property type="evidence" value="ECO:0007669"/>
    <property type="project" value="TreeGrafter"/>
</dbReference>
<dbReference type="GO" id="GO:0006979">
    <property type="term" value="P:response to oxidative stress"/>
    <property type="evidence" value="ECO:0007669"/>
    <property type="project" value="TreeGrafter"/>
</dbReference>
<evidence type="ECO:0000256" key="3">
    <source>
        <dbReference type="ARBA" id="ARBA00013021"/>
    </source>
</evidence>
<name>A0A1W1X9E4_9BACT</name>
<proteinExistence type="inferred from homology"/>
<accession>A0A1W1X9E4</accession>
<evidence type="ECO:0000256" key="4">
    <source>
        <dbReference type="ARBA" id="ARBA00017462"/>
    </source>
</evidence>
<comment type="subunit">
    <text evidence="2">Homodimer; disulfide-linked, upon oxidation. 5 homodimers assemble to form a ring-like decamer.</text>
</comment>
<reference evidence="13 14" key="1">
    <citation type="submission" date="2017-04" db="EMBL/GenBank/DDBJ databases">
        <authorList>
            <person name="Afonso C.L."/>
            <person name="Miller P.J."/>
            <person name="Scott M.A."/>
            <person name="Spackman E."/>
            <person name="Goraichik I."/>
            <person name="Dimitrov K.M."/>
            <person name="Suarez D.L."/>
            <person name="Swayne D.E."/>
        </authorList>
    </citation>
    <scope>NUCLEOTIDE SEQUENCE [LARGE SCALE GENOMIC DNA]</scope>
    <source>
        <strain evidence="13 14">DSM 13146</strain>
    </source>
</reference>
<dbReference type="EC" id="1.11.1.26" evidence="3"/>
<dbReference type="InterPro" id="IPR000866">
    <property type="entry name" value="AhpC/TSA"/>
</dbReference>
<dbReference type="Gene3D" id="3.40.30.10">
    <property type="entry name" value="Glutaredoxin"/>
    <property type="match status" value="1"/>
</dbReference>
<organism evidence="13 14">
    <name type="scientific">Desulfacinum hydrothermale DSM 13146</name>
    <dbReference type="NCBI Taxonomy" id="1121390"/>
    <lineage>
        <taxon>Bacteria</taxon>
        <taxon>Pseudomonadati</taxon>
        <taxon>Thermodesulfobacteriota</taxon>
        <taxon>Syntrophobacteria</taxon>
        <taxon>Syntrophobacterales</taxon>
        <taxon>Syntrophobacteraceae</taxon>
        <taxon>Desulfacinum</taxon>
    </lineage>
</organism>
<evidence type="ECO:0000256" key="8">
    <source>
        <dbReference type="ARBA" id="ARBA00023284"/>
    </source>
</evidence>
<evidence type="ECO:0000313" key="14">
    <source>
        <dbReference type="Proteomes" id="UP000192783"/>
    </source>
</evidence>
<evidence type="ECO:0000313" key="13">
    <source>
        <dbReference type="EMBL" id="SMC20625.1"/>
    </source>
</evidence>
<comment type="similarity">
    <text evidence="1">Belongs to the peroxiredoxin family. AhpC/Prx1 subfamily.</text>
</comment>
<dbReference type="SUPFAM" id="SSF52833">
    <property type="entry name" value="Thioredoxin-like"/>
    <property type="match status" value="1"/>
</dbReference>
<evidence type="ECO:0000256" key="2">
    <source>
        <dbReference type="ARBA" id="ARBA00011654"/>
    </source>
</evidence>
<dbReference type="InterPro" id="IPR036249">
    <property type="entry name" value="Thioredoxin-like_sf"/>
</dbReference>
<evidence type="ECO:0000259" key="11">
    <source>
        <dbReference type="Pfam" id="PF00578"/>
    </source>
</evidence>
<dbReference type="GO" id="GO:0033554">
    <property type="term" value="P:cellular response to stress"/>
    <property type="evidence" value="ECO:0007669"/>
    <property type="project" value="TreeGrafter"/>
</dbReference>
<dbReference type="AlphaFoldDB" id="A0A1W1X9E4"/>
<evidence type="ECO:0000256" key="1">
    <source>
        <dbReference type="ARBA" id="ARBA00009796"/>
    </source>
</evidence>
<evidence type="ECO:0000256" key="6">
    <source>
        <dbReference type="ARBA" id="ARBA00022862"/>
    </source>
</evidence>
<dbReference type="Pfam" id="PF10417">
    <property type="entry name" value="1-cysPrx_C"/>
    <property type="match status" value="1"/>
</dbReference>
<feature type="domain" description="Alkyl hydroperoxide reductase subunit C/ Thiol specific antioxidant" evidence="11">
    <location>
        <begin position="2"/>
        <end position="66"/>
    </location>
</feature>
<comment type="catalytic activity">
    <reaction evidence="10">
        <text>a hydroperoxide + NADH + H(+) = an alcohol + NAD(+) + H2O</text>
        <dbReference type="Rhea" id="RHEA:62628"/>
        <dbReference type="ChEBI" id="CHEBI:15377"/>
        <dbReference type="ChEBI" id="CHEBI:15378"/>
        <dbReference type="ChEBI" id="CHEBI:30879"/>
        <dbReference type="ChEBI" id="CHEBI:35924"/>
        <dbReference type="ChEBI" id="CHEBI:57540"/>
        <dbReference type="ChEBI" id="CHEBI:57945"/>
        <dbReference type="EC" id="1.11.1.26"/>
    </reaction>
</comment>
<protein>
    <recommendedName>
        <fullName evidence="4">Alkyl hydroperoxide reductase C</fullName>
        <ecNumber evidence="3">1.11.1.26</ecNumber>
    </recommendedName>
    <alternativeName>
        <fullName evidence="9">Peroxiredoxin</fullName>
    </alternativeName>
</protein>
<dbReference type="EMBL" id="FWXF01000003">
    <property type="protein sequence ID" value="SMC20625.1"/>
    <property type="molecule type" value="Genomic_DNA"/>
</dbReference>
<keyword evidence="14" id="KW-1185">Reference proteome</keyword>
<keyword evidence="6" id="KW-0049">Antioxidant</keyword>
<evidence type="ECO:0000256" key="7">
    <source>
        <dbReference type="ARBA" id="ARBA00023002"/>
    </source>
</evidence>
<sequence>MSTDSRFVHKIWQEEELSKMLSGGVPFPMLSDAGGKIGALYGVYDEAAGVDIRGRFIIDPDFVIRAMEVLTPEVGRSPDELIRQIKAFQHVRATGEVTPSGWQPGQTTLTPGPDLVGKVCEVWKP</sequence>
<dbReference type="InterPro" id="IPR050217">
    <property type="entry name" value="Peroxiredoxin"/>
</dbReference>